<accession>A0A3P3GD61</accession>
<dbReference type="GO" id="GO:0006402">
    <property type="term" value="P:mRNA catabolic process"/>
    <property type="evidence" value="ECO:0007669"/>
    <property type="project" value="InterPro"/>
</dbReference>
<protein>
    <recommendedName>
        <fullName evidence="4">Probable flagellum biosynthesis repressor protein FlbT</fullName>
    </recommendedName>
</protein>
<evidence type="ECO:0000313" key="5">
    <source>
        <dbReference type="EMBL" id="RRI07889.1"/>
    </source>
</evidence>
<dbReference type="GO" id="GO:0048027">
    <property type="term" value="F:mRNA 5'-UTR binding"/>
    <property type="evidence" value="ECO:0007669"/>
    <property type="project" value="UniProtKB-UniRule"/>
</dbReference>
<gene>
    <name evidence="4 5" type="primary">flbT</name>
    <name evidence="5" type="ORF">EH240_01235</name>
</gene>
<dbReference type="Pfam" id="PF07378">
    <property type="entry name" value="FlbT"/>
    <property type="match status" value="1"/>
</dbReference>
<dbReference type="NCBIfam" id="NF001995">
    <property type="entry name" value="PRK00794.1-1"/>
    <property type="match status" value="1"/>
</dbReference>
<keyword evidence="1 4" id="KW-0678">Repressor</keyword>
<dbReference type="GO" id="GO:1902209">
    <property type="term" value="P:negative regulation of bacterial-type flagellum assembly"/>
    <property type="evidence" value="ECO:0007669"/>
    <property type="project" value="UniProtKB-UniRule"/>
</dbReference>
<dbReference type="PIRSF" id="PIRSF009533">
    <property type="entry name" value="FlbT"/>
    <property type="match status" value="1"/>
</dbReference>
<sequence length="145" mass="16275">MTNTLKISLKPNEKIYVNGAVIRVDRKVTIELMNDVQFLLESHVIQAEQASTPLRQLYFIVQIMLMNPSGASEARDMFRRSLPMLIASFDNQDICSALKQIDRMVGEDHIYDALKAIRALYPLERQALGGNDDVPEAPRALAMGA</sequence>
<dbReference type="AlphaFoldDB" id="A0A3P3GD61"/>
<dbReference type="OrthoDB" id="7932924at2"/>
<evidence type="ECO:0000256" key="1">
    <source>
        <dbReference type="ARBA" id="ARBA00022491"/>
    </source>
</evidence>
<dbReference type="InterPro" id="IPR009967">
    <property type="entry name" value="Flagellum_FlbT"/>
</dbReference>
<organism evidence="5 6">
    <name type="scientific">Mesorhizobium tamadayense</name>
    <dbReference type="NCBI Taxonomy" id="425306"/>
    <lineage>
        <taxon>Bacteria</taxon>
        <taxon>Pseudomonadati</taxon>
        <taxon>Pseudomonadota</taxon>
        <taxon>Alphaproteobacteria</taxon>
        <taxon>Hyphomicrobiales</taxon>
        <taxon>Phyllobacteriaceae</taxon>
        <taxon>Mesorhizobium</taxon>
    </lineage>
</organism>
<dbReference type="Proteomes" id="UP000273786">
    <property type="component" value="Unassembled WGS sequence"/>
</dbReference>
<name>A0A3P3GD61_9HYPH</name>
<comment type="similarity">
    <text evidence="4">Belongs to the FlbT family.</text>
</comment>
<dbReference type="RefSeq" id="WP_124995589.1">
    <property type="nucleotide sequence ID" value="NZ_RQXT01000001.1"/>
</dbReference>
<evidence type="ECO:0000256" key="2">
    <source>
        <dbReference type="ARBA" id="ARBA00022795"/>
    </source>
</evidence>
<comment type="function">
    <text evidence="4">Has a post-transcriptional repressor function in flagellum biogenesis. Associates with the 5'-UTR of fljK mRNA and promotes its degradation.</text>
</comment>
<keyword evidence="6" id="KW-1185">Reference proteome</keyword>
<keyword evidence="2 4" id="KW-1005">Bacterial flagellum biogenesis</keyword>
<evidence type="ECO:0000256" key="3">
    <source>
        <dbReference type="ARBA" id="ARBA00022884"/>
    </source>
</evidence>
<reference evidence="5 6" key="1">
    <citation type="submission" date="2018-11" db="EMBL/GenBank/DDBJ databases">
        <title>the genome of Mesorhizobium tamadayense DSM 28320.</title>
        <authorList>
            <person name="Gao J."/>
        </authorList>
    </citation>
    <scope>NUCLEOTIDE SEQUENCE [LARGE SCALE GENOMIC DNA]</scope>
    <source>
        <strain evidence="5 6">DSM 28320</strain>
    </source>
</reference>
<keyword evidence="3 4" id="KW-0694">RNA-binding</keyword>
<keyword evidence="5" id="KW-0966">Cell projection</keyword>
<evidence type="ECO:0000313" key="6">
    <source>
        <dbReference type="Proteomes" id="UP000273786"/>
    </source>
</evidence>
<keyword evidence="5" id="KW-0969">Cilium</keyword>
<evidence type="ECO:0000256" key="4">
    <source>
        <dbReference type="HAMAP-Rule" id="MF_00783"/>
    </source>
</evidence>
<keyword evidence="5" id="KW-0282">Flagellum</keyword>
<dbReference type="GO" id="GO:0044781">
    <property type="term" value="P:bacterial-type flagellum organization"/>
    <property type="evidence" value="ECO:0007669"/>
    <property type="project" value="UniProtKB-KW"/>
</dbReference>
<proteinExistence type="inferred from homology"/>
<dbReference type="EMBL" id="RQXT01000001">
    <property type="protein sequence ID" value="RRI07889.1"/>
    <property type="molecule type" value="Genomic_DNA"/>
</dbReference>
<dbReference type="HAMAP" id="MF_00783">
    <property type="entry name" value="FlbT"/>
    <property type="match status" value="1"/>
</dbReference>
<comment type="caution">
    <text evidence="5">The sequence shown here is derived from an EMBL/GenBank/DDBJ whole genome shotgun (WGS) entry which is preliminary data.</text>
</comment>